<dbReference type="InterPro" id="IPR016130">
    <property type="entry name" value="Tyr_Pase_AS"/>
</dbReference>
<dbReference type="Pfam" id="PF13350">
    <property type="entry name" value="Y_phosphatase3"/>
    <property type="match status" value="1"/>
</dbReference>
<protein>
    <submittedName>
        <fullName evidence="1">Protein-tyrosine-phosphatase</fullName>
    </submittedName>
</protein>
<gene>
    <name evidence="1" type="ORF">DW084_09120</name>
</gene>
<comment type="caution">
    <text evidence="1">The sequence shown here is derived from an EMBL/GenBank/DDBJ whole genome shotgun (WGS) entry which is preliminary data.</text>
</comment>
<dbReference type="SUPFAM" id="SSF52799">
    <property type="entry name" value="(Phosphotyrosine protein) phosphatases II"/>
    <property type="match status" value="1"/>
</dbReference>
<dbReference type="PROSITE" id="PS00383">
    <property type="entry name" value="TYR_PHOSPHATASE_1"/>
    <property type="match status" value="1"/>
</dbReference>
<dbReference type="Proteomes" id="UP000286288">
    <property type="component" value="Unassembled WGS sequence"/>
</dbReference>
<dbReference type="GO" id="GO:0004721">
    <property type="term" value="F:phosphoprotein phosphatase activity"/>
    <property type="evidence" value="ECO:0007669"/>
    <property type="project" value="InterPro"/>
</dbReference>
<dbReference type="EMBL" id="QRMZ01000010">
    <property type="protein sequence ID" value="RHK06418.1"/>
    <property type="molecule type" value="Genomic_DNA"/>
</dbReference>
<evidence type="ECO:0000313" key="1">
    <source>
        <dbReference type="EMBL" id="RHK06418.1"/>
    </source>
</evidence>
<name>A0A415ESZ1_ENTCA</name>
<dbReference type="Gene3D" id="3.90.190.10">
    <property type="entry name" value="Protein tyrosine phosphatase superfamily"/>
    <property type="match status" value="1"/>
</dbReference>
<dbReference type="InterPro" id="IPR029021">
    <property type="entry name" value="Prot-tyrosine_phosphatase-like"/>
</dbReference>
<dbReference type="AlphaFoldDB" id="A0A415ESZ1"/>
<dbReference type="InterPro" id="IPR026893">
    <property type="entry name" value="Tyr/Ser_Pase_IphP-type"/>
</dbReference>
<accession>A0A415ESZ1</accession>
<proteinExistence type="predicted"/>
<organism evidence="1 2">
    <name type="scientific">Enterococcus casseliflavus</name>
    <name type="common">Enterococcus flavescens</name>
    <dbReference type="NCBI Taxonomy" id="37734"/>
    <lineage>
        <taxon>Bacteria</taxon>
        <taxon>Bacillati</taxon>
        <taxon>Bacillota</taxon>
        <taxon>Bacilli</taxon>
        <taxon>Lactobacillales</taxon>
        <taxon>Enterococcaceae</taxon>
        <taxon>Enterococcus</taxon>
    </lineage>
</organism>
<sequence>MTQLIQLERAANVRELGGYQTTNGTTIKRKKLIRSAAINELTASDQAVLANYGVNQVIDFRSIAEANAQPDRPIATAKQLFLPIFKEDETMVSLSPESLKQRLEDGEDAEEQMKKVYRHFVESDYARQQYRQFFDHVIDNAEGEGATLFHCTAGKDRTGFGAFLLLHVLAVAPATIKEDYLATNRYLAPMLKEKFAPMTQHLPQELLTAITVLMSAKESFLDESLAAIDQHFGSVDQYLLQGLGVTKEEQAYLNAQLTE</sequence>
<evidence type="ECO:0000313" key="2">
    <source>
        <dbReference type="Proteomes" id="UP000286288"/>
    </source>
</evidence>
<reference evidence="1 2" key="1">
    <citation type="submission" date="2018-08" db="EMBL/GenBank/DDBJ databases">
        <title>A genome reference for cultivated species of the human gut microbiota.</title>
        <authorList>
            <person name="Zou Y."/>
            <person name="Xue W."/>
            <person name="Luo G."/>
        </authorList>
    </citation>
    <scope>NUCLEOTIDE SEQUENCE [LARGE SCALE GENOMIC DNA]</scope>
    <source>
        <strain evidence="1 2">AF48-16</strain>
    </source>
</reference>